<evidence type="ECO:0000313" key="1">
    <source>
        <dbReference type="EMBL" id="GFZ15211.1"/>
    </source>
</evidence>
<dbReference type="AlphaFoldDB" id="A0A7J0GWU6"/>
<proteinExistence type="predicted"/>
<keyword evidence="2" id="KW-1185">Reference proteome</keyword>
<dbReference type="EMBL" id="BJWL01000024">
    <property type="protein sequence ID" value="GFZ15211.1"/>
    <property type="molecule type" value="Genomic_DNA"/>
</dbReference>
<evidence type="ECO:0000313" key="2">
    <source>
        <dbReference type="Proteomes" id="UP000585474"/>
    </source>
</evidence>
<gene>
    <name evidence="1" type="ORF">Acr_24g0014010</name>
</gene>
<protein>
    <submittedName>
        <fullName evidence="1">Uncharacterized protein</fullName>
    </submittedName>
</protein>
<sequence length="94" mass="11054">MGLGQLTITAEVSWVLLKVTESAMWARSLGLFWMALAWLESEVMQRLGYIVALQEFRMNLVLLGFRATPLAEIALMWEVKINRMRRAVRWWLER</sequence>
<accession>A0A7J0GWU6</accession>
<organism evidence="1 2">
    <name type="scientific">Actinidia rufa</name>
    <dbReference type="NCBI Taxonomy" id="165716"/>
    <lineage>
        <taxon>Eukaryota</taxon>
        <taxon>Viridiplantae</taxon>
        <taxon>Streptophyta</taxon>
        <taxon>Embryophyta</taxon>
        <taxon>Tracheophyta</taxon>
        <taxon>Spermatophyta</taxon>
        <taxon>Magnoliopsida</taxon>
        <taxon>eudicotyledons</taxon>
        <taxon>Gunneridae</taxon>
        <taxon>Pentapetalae</taxon>
        <taxon>asterids</taxon>
        <taxon>Ericales</taxon>
        <taxon>Actinidiaceae</taxon>
        <taxon>Actinidia</taxon>
    </lineage>
</organism>
<reference evidence="1 2" key="1">
    <citation type="submission" date="2019-07" db="EMBL/GenBank/DDBJ databases">
        <title>De Novo Assembly of kiwifruit Actinidia rufa.</title>
        <authorList>
            <person name="Sugita-Konishi S."/>
            <person name="Sato K."/>
            <person name="Mori E."/>
            <person name="Abe Y."/>
            <person name="Kisaki G."/>
            <person name="Hamano K."/>
            <person name="Suezawa K."/>
            <person name="Otani M."/>
            <person name="Fukuda T."/>
            <person name="Manabe T."/>
            <person name="Gomi K."/>
            <person name="Tabuchi M."/>
            <person name="Akimitsu K."/>
            <person name="Kataoka I."/>
        </authorList>
    </citation>
    <scope>NUCLEOTIDE SEQUENCE [LARGE SCALE GENOMIC DNA]</scope>
    <source>
        <strain evidence="2">cv. Fuchu</strain>
    </source>
</reference>
<name>A0A7J0GWU6_9ERIC</name>
<dbReference type="Proteomes" id="UP000585474">
    <property type="component" value="Unassembled WGS sequence"/>
</dbReference>
<comment type="caution">
    <text evidence="1">The sequence shown here is derived from an EMBL/GenBank/DDBJ whole genome shotgun (WGS) entry which is preliminary data.</text>
</comment>